<dbReference type="InterPro" id="IPR046865">
    <property type="entry name" value="FapA_b_solenoid"/>
</dbReference>
<dbReference type="RefSeq" id="WP_389357023.1">
    <property type="nucleotide sequence ID" value="NZ_JBIACK010000001.1"/>
</dbReference>
<proteinExistence type="predicted"/>
<name>A0ABW6K4L9_9BACI</name>
<gene>
    <name evidence="3" type="ORF">ACFYKX_00555</name>
</gene>
<dbReference type="InterPro" id="IPR005646">
    <property type="entry name" value="FapA"/>
</dbReference>
<dbReference type="EMBL" id="JBIACK010000001">
    <property type="protein sequence ID" value="MFE8699102.1"/>
    <property type="molecule type" value="Genomic_DNA"/>
</dbReference>
<comment type="caution">
    <text evidence="3">The sequence shown here is derived from an EMBL/GenBank/DDBJ whole genome shotgun (WGS) entry which is preliminary data.</text>
</comment>
<evidence type="ECO:0000259" key="2">
    <source>
        <dbReference type="Pfam" id="PF20250"/>
    </source>
</evidence>
<organism evidence="3 4">
    <name type="scientific">Cytobacillus spartinae</name>
    <dbReference type="NCBI Taxonomy" id="3299023"/>
    <lineage>
        <taxon>Bacteria</taxon>
        <taxon>Bacillati</taxon>
        <taxon>Bacillota</taxon>
        <taxon>Bacilli</taxon>
        <taxon>Bacillales</taxon>
        <taxon>Bacillaceae</taxon>
        <taxon>Cytobacillus</taxon>
    </lineage>
</organism>
<dbReference type="Proteomes" id="UP001601059">
    <property type="component" value="Unassembled WGS sequence"/>
</dbReference>
<sequence>MEKPFKVIISKDRLKAEIDLIEKLDERFSISVHELEELIKNEGITLGLNQEIIAEIANNPFSISFPVVIAEGILPKNGDDAYLLIESVKKEDRQKKDINFREVMEIPSVENGQIIATAVPQTYGAPGTDITGKQIQAKNGKPLKVRAGKNVIQNDNKFISTLNGQVSISKTMITVNPVFEVKGDIDLKTGNINFIGNVVIRGNVPTGYEVHAGGDIKIYGLVEGAHITSKGNIVIMGGVTGGNRGKIEAEGSIHAAYLNQANVKAGQDLFVDSSLLHSFIQTGGSIFCKNGHVIGGQISSGKDIHVKNVGNHLFTKTDLFIGFDPILADTEMKLKQEIFSVSENIKKIDEIESKIIEVAKKSGQLSEEHKTLILKQRATKKHFTTQIEDLNETLQELEDEKQERLMASVFIYDTVYPNTTLHFGKYSQNIQRKHTYVRFYFSNSEVAFEPI</sequence>
<feature type="domain" description="Flagellar Assembly Protein A N-terminal region" evidence="2">
    <location>
        <begin position="5"/>
        <end position="170"/>
    </location>
</feature>
<evidence type="ECO:0000313" key="4">
    <source>
        <dbReference type="Proteomes" id="UP001601059"/>
    </source>
</evidence>
<dbReference type="InterPro" id="IPR046866">
    <property type="entry name" value="FapA_N"/>
</dbReference>
<feature type="coiled-coil region" evidence="1">
    <location>
        <begin position="380"/>
        <end position="407"/>
    </location>
</feature>
<accession>A0ABW6K4L9</accession>
<protein>
    <submittedName>
        <fullName evidence="3">FapA family protein</fullName>
    </submittedName>
</protein>
<dbReference type="PANTHER" id="PTHR38032:SF1">
    <property type="entry name" value="RNA-BINDING PROTEIN KHPB N-TERMINAL DOMAIN-CONTAINING PROTEIN"/>
    <property type="match status" value="1"/>
</dbReference>
<evidence type="ECO:0000256" key="1">
    <source>
        <dbReference type="SAM" id="Coils"/>
    </source>
</evidence>
<reference evidence="3 4" key="1">
    <citation type="submission" date="2024-08" db="EMBL/GenBank/DDBJ databases">
        <title>Two novel Cytobacillus novel species.</title>
        <authorList>
            <person name="Liu G."/>
        </authorList>
    </citation>
    <scope>NUCLEOTIDE SEQUENCE [LARGE SCALE GENOMIC DNA]</scope>
    <source>
        <strain evidence="3 4">FJAT-54145</strain>
    </source>
</reference>
<dbReference type="PANTHER" id="PTHR38032">
    <property type="entry name" value="POLYMERASE-RELATED"/>
    <property type="match status" value="1"/>
</dbReference>
<dbReference type="Pfam" id="PF03961">
    <property type="entry name" value="FapA"/>
    <property type="match status" value="1"/>
</dbReference>
<keyword evidence="4" id="KW-1185">Reference proteome</keyword>
<keyword evidence="1" id="KW-0175">Coiled coil</keyword>
<dbReference type="Pfam" id="PF20250">
    <property type="entry name" value="FapA_N"/>
    <property type="match status" value="1"/>
</dbReference>
<evidence type="ECO:0000313" key="3">
    <source>
        <dbReference type="EMBL" id="MFE8699102.1"/>
    </source>
</evidence>